<dbReference type="Pfam" id="PF00753">
    <property type="entry name" value="Lactamase_B"/>
    <property type="match status" value="1"/>
</dbReference>
<dbReference type="Gene3D" id="3.60.15.10">
    <property type="entry name" value="Ribonuclease Z/Hydroxyacylglutathione hydrolase-like"/>
    <property type="match status" value="1"/>
</dbReference>
<comment type="similarity">
    <text evidence="1">Belongs to the metallo-beta-lactamase superfamily.</text>
</comment>
<keyword evidence="3" id="KW-0378">Hydrolase</keyword>
<comment type="caution">
    <text evidence="6">The sequence shown here is derived from an EMBL/GenBank/DDBJ whole genome shotgun (WGS) entry which is preliminary data.</text>
</comment>
<evidence type="ECO:0000313" key="7">
    <source>
        <dbReference type="Proteomes" id="UP001617351"/>
    </source>
</evidence>
<dbReference type="Proteomes" id="UP001617351">
    <property type="component" value="Unassembled WGS sequence"/>
</dbReference>
<evidence type="ECO:0000256" key="1">
    <source>
        <dbReference type="ARBA" id="ARBA00007749"/>
    </source>
</evidence>
<evidence type="ECO:0000256" key="3">
    <source>
        <dbReference type="ARBA" id="ARBA00022801"/>
    </source>
</evidence>
<dbReference type="PANTHER" id="PTHR42978:SF6">
    <property type="entry name" value="QUORUM-QUENCHING LACTONASE YTNP-RELATED"/>
    <property type="match status" value="1"/>
</dbReference>
<organism evidence="6 7">
    <name type="scientific">Streptomyces toxytricini</name>
    <name type="common">Actinomyces toxytricini</name>
    <dbReference type="NCBI Taxonomy" id="67369"/>
    <lineage>
        <taxon>Bacteria</taxon>
        <taxon>Bacillati</taxon>
        <taxon>Actinomycetota</taxon>
        <taxon>Actinomycetes</taxon>
        <taxon>Kitasatosporales</taxon>
        <taxon>Streptomycetaceae</taxon>
        <taxon>Streptomyces</taxon>
    </lineage>
</organism>
<reference evidence="6 7" key="1">
    <citation type="submission" date="2024-10" db="EMBL/GenBank/DDBJ databases">
        <title>The Natural Products Discovery Center: Release of the First 8490 Sequenced Strains for Exploring Actinobacteria Biosynthetic Diversity.</title>
        <authorList>
            <person name="Kalkreuter E."/>
            <person name="Kautsar S.A."/>
            <person name="Yang D."/>
            <person name="Bader C.D."/>
            <person name="Teijaro C.N."/>
            <person name="Fluegel L."/>
            <person name="Davis C.M."/>
            <person name="Simpson J.R."/>
            <person name="Lauterbach L."/>
            <person name="Steele A.D."/>
            <person name="Gui C."/>
            <person name="Meng S."/>
            <person name="Li G."/>
            <person name="Viehrig K."/>
            <person name="Ye F."/>
            <person name="Su P."/>
            <person name="Kiefer A.F."/>
            <person name="Nichols A."/>
            <person name="Cepeda A.J."/>
            <person name="Yan W."/>
            <person name="Fan B."/>
            <person name="Jiang Y."/>
            <person name="Adhikari A."/>
            <person name="Zheng C.-J."/>
            <person name="Schuster L."/>
            <person name="Cowan T.M."/>
            <person name="Smanski M.J."/>
            <person name="Chevrette M.G."/>
            <person name="De Carvalho L.P.S."/>
            <person name="Shen B."/>
        </authorList>
    </citation>
    <scope>NUCLEOTIDE SEQUENCE [LARGE SCALE GENOMIC DNA]</scope>
    <source>
        <strain evidence="6 7">NPDC087220</strain>
    </source>
</reference>
<dbReference type="EMBL" id="JBIUYY010000005">
    <property type="protein sequence ID" value="MFJ2822383.1"/>
    <property type="molecule type" value="Genomic_DNA"/>
</dbReference>
<feature type="domain" description="Metallo-beta-lactamase" evidence="5">
    <location>
        <begin position="65"/>
        <end position="278"/>
    </location>
</feature>
<dbReference type="InterPro" id="IPR001279">
    <property type="entry name" value="Metallo-B-lactamas"/>
</dbReference>
<keyword evidence="7" id="KW-1185">Reference proteome</keyword>
<accession>A0ABW8EGJ7</accession>
<evidence type="ECO:0000256" key="2">
    <source>
        <dbReference type="ARBA" id="ARBA00022723"/>
    </source>
</evidence>
<gene>
    <name evidence="6" type="ORF">ACIO7M_14860</name>
</gene>
<dbReference type="CDD" id="cd16277">
    <property type="entry name" value="metallo-hydrolase-like_MBL-fold"/>
    <property type="match status" value="1"/>
</dbReference>
<keyword evidence="2" id="KW-0479">Metal-binding</keyword>
<evidence type="ECO:0000259" key="5">
    <source>
        <dbReference type="SMART" id="SM00849"/>
    </source>
</evidence>
<sequence length="300" mass="31809">MSTEATAPQRITVGDVEVVRVVEWLGPFAPATDLVPQSAPQMWQDGGALLAPDHYDPARGLAVMALQTWVVRSAGLTVLVDTGVGSGRDRPASPHFHRRQGDLLGDLARAGIRAQDVDVVVNTHLHADHVGGNTTGADGEWAPAFPNARYLVPAADDHHFGPAGGYGGRSPDDRLLYEDSIAPVHRAGQTRLWDGTLPIDAHLTLESVPGHTPGSGVLRIASRGERAVFAGDVLHSPVQILNPSCNSCFCMDPVQAAAGRRRVLERAADERELVIPAHFAGPGAVRVRRRGGAFGFDPAA</sequence>
<keyword evidence="4" id="KW-0862">Zinc</keyword>
<evidence type="ECO:0000256" key="4">
    <source>
        <dbReference type="ARBA" id="ARBA00022833"/>
    </source>
</evidence>
<dbReference type="SMART" id="SM00849">
    <property type="entry name" value="Lactamase_B"/>
    <property type="match status" value="1"/>
</dbReference>
<protein>
    <submittedName>
        <fullName evidence="6">MBL fold metallo-hydrolase</fullName>
    </submittedName>
</protein>
<name>A0ABW8EGJ7_STRT5</name>
<dbReference type="SUPFAM" id="SSF56281">
    <property type="entry name" value="Metallo-hydrolase/oxidoreductase"/>
    <property type="match status" value="1"/>
</dbReference>
<evidence type="ECO:0000313" key="6">
    <source>
        <dbReference type="EMBL" id="MFJ2822383.1"/>
    </source>
</evidence>
<dbReference type="InterPro" id="IPR036866">
    <property type="entry name" value="RibonucZ/Hydroxyglut_hydro"/>
</dbReference>
<dbReference type="InterPro" id="IPR051013">
    <property type="entry name" value="MBL_superfamily_lactonases"/>
</dbReference>
<proteinExistence type="inferred from homology"/>
<dbReference type="RefSeq" id="WP_402380874.1">
    <property type="nucleotide sequence ID" value="NZ_JBIUYY010000005.1"/>
</dbReference>
<dbReference type="PANTHER" id="PTHR42978">
    <property type="entry name" value="QUORUM-QUENCHING LACTONASE YTNP-RELATED-RELATED"/>
    <property type="match status" value="1"/>
</dbReference>